<keyword evidence="4" id="KW-1185">Reference proteome</keyword>
<gene>
    <name evidence="3" type="ORF">Mal33_44230</name>
</gene>
<evidence type="ECO:0000313" key="4">
    <source>
        <dbReference type="Proteomes" id="UP000316770"/>
    </source>
</evidence>
<evidence type="ECO:0000313" key="3">
    <source>
        <dbReference type="EMBL" id="QDV58405.1"/>
    </source>
</evidence>
<dbReference type="Gene3D" id="1.10.1330.10">
    <property type="entry name" value="Dockerin domain"/>
    <property type="match status" value="1"/>
</dbReference>
<dbReference type="InterPro" id="IPR002105">
    <property type="entry name" value="Dockerin_1_rpt"/>
</dbReference>
<accession>A0A518IZE5</accession>
<evidence type="ECO:0000259" key="2">
    <source>
        <dbReference type="Pfam" id="PF20009"/>
    </source>
</evidence>
<dbReference type="GO" id="GO:0000272">
    <property type="term" value="P:polysaccharide catabolic process"/>
    <property type="evidence" value="ECO:0007669"/>
    <property type="project" value="InterPro"/>
</dbReference>
<dbReference type="Pfam" id="PF20009">
    <property type="entry name" value="GEVED"/>
    <property type="match status" value="1"/>
</dbReference>
<dbReference type="Pfam" id="PF00404">
    <property type="entry name" value="Dockerin_1"/>
    <property type="match status" value="1"/>
</dbReference>
<dbReference type="InterPro" id="IPR036439">
    <property type="entry name" value="Dockerin_dom_sf"/>
</dbReference>
<proteinExistence type="predicted"/>
<dbReference type="InterPro" id="IPR045474">
    <property type="entry name" value="GEVED"/>
</dbReference>
<dbReference type="GO" id="GO:0004553">
    <property type="term" value="F:hydrolase activity, hydrolyzing O-glycosyl compounds"/>
    <property type="evidence" value="ECO:0007669"/>
    <property type="project" value="InterPro"/>
</dbReference>
<sequence length="1346" mass="142391">MIQRDSDAKRFKRTSSSRRWRGIERLEARCLLAADTVIELKLDVTQDGESILDSDRRFAVEVGKRFDLELLYDDKRPFQFNENHMGAFTVYADILADNAHAYRPVLSETQIISISENLRDATEGSFVLSANGRSATIPLFGSPSLSVNPELAIKRAIEEPGGLDFGIDTVTVFETLRAPRNANGDVGSGDPFEYVIRFVSDEFEFADAANIQIDTSGIVMSADAATPVGQVLEVPVYSDIGTQTLNPAAFLFNLDARSASLNDAIVYGNVQSGSFNPLAGDGAEVFDELGGTGPLESAGLRAVAKSVFGTSSSRYGEFLSPISNVEVFSIELEAVAAARDITFTLDRADGEKSELSAYGIDTALTPEQVLIDLVDDPSQSGDDRFGMVFGTIVDPPGVIVAPVSGLQTSESGTTQEFTISLATLPLADVVIDLSSSHPGEGTVLPSRITLTPANATTPQAITVTGIDDAIDDGDVEYTIVTSAIRSDDPFYSGWNPPDVVLRNIDDDGVGITLSKTSGIETNEAGAADTFTIVLDSQPTHAVTIPLVSSNPGEARLSVDRVTFDPANWSTPQTIVVSGVDDRVDDDDVAFTIATKPAISNDPGYSQLAAADVSGVNRDDDIAGIVFDGIDNLVVDEAGTRTGTFSIALATVPVSPVTLNLSVSDSSEASLSESWVRFTPDNGTEPIFVTVTGVDDQFDDGDIALTIVTSPSQGDPKYQGIDPLDIAVTNLDDDTAEIVVVAPGSPVTSEAGAAFEFSVVLSTIPTHSVVVPVISANTGEATVSETSLIFTPANALTPQTVTVQGVDDDVFDGDVQVGIRLGPSVSSDGKYRFELDEIVATNVDNELPPPETDFGDAPSPYPTTLQRDGARHFASDLFLGTAPSLEREGRPTATANGDESDDGVAFLSDLVASDSFSTTGSLRVNASAAGRLDAWIDFNQDGDWVDPGEQIAGSIALRAGDNFVPVAIPSGARPGTTFARFRISSAGGLASTGAAEDGEVEDYQVGLADGNRGADVAIRTETGQVNLDRDGENLVVSQNGNVLFAADHRLLNQLQIEATPGDDALEISNLGNADVGLGYSGGDGSDWVVLSGGNQSLDLRTPPEAFSGIESVDIVGSGPNALTLDAATVKRLAPVTNRLTLRVDNDDLPVFIGDWKLAGTAAEDGLFYRLLTFASATIRLHGGGDWTNPLLPLDVNNSGLVTAIDALQILNQLNRRDLIGGHSTLVSAASLGTEFPGKYYDTDGDGRLTPVDALRVINHLARINSPVGEAPAVVAPITTHHLQRDESREIDPDARIDENVVDRVISSYSIDEHRRIDRQQPVPSTTDQGDSETEEEAKQIALSQWLL</sequence>
<feature type="domain" description="GEVED" evidence="2">
    <location>
        <begin position="931"/>
        <end position="1004"/>
    </location>
</feature>
<dbReference type="Proteomes" id="UP000316770">
    <property type="component" value="Chromosome"/>
</dbReference>
<evidence type="ECO:0000256" key="1">
    <source>
        <dbReference type="SAM" id="MobiDB-lite"/>
    </source>
</evidence>
<name>A0A518IZE5_9BACT</name>
<dbReference type="EMBL" id="CP036318">
    <property type="protein sequence ID" value="QDV58405.1"/>
    <property type="molecule type" value="Genomic_DNA"/>
</dbReference>
<protein>
    <recommendedName>
        <fullName evidence="2">GEVED domain-containing protein</fullName>
    </recommendedName>
</protein>
<feature type="region of interest" description="Disordered" evidence="1">
    <location>
        <begin position="1311"/>
        <end position="1337"/>
    </location>
</feature>
<reference evidence="3 4" key="1">
    <citation type="submission" date="2019-02" db="EMBL/GenBank/DDBJ databases">
        <title>Deep-cultivation of Planctomycetes and their phenomic and genomic characterization uncovers novel biology.</title>
        <authorList>
            <person name="Wiegand S."/>
            <person name="Jogler M."/>
            <person name="Boedeker C."/>
            <person name="Pinto D."/>
            <person name="Vollmers J."/>
            <person name="Rivas-Marin E."/>
            <person name="Kohn T."/>
            <person name="Peeters S.H."/>
            <person name="Heuer A."/>
            <person name="Rast P."/>
            <person name="Oberbeckmann S."/>
            <person name="Bunk B."/>
            <person name="Jeske O."/>
            <person name="Meyerdierks A."/>
            <person name="Storesund J.E."/>
            <person name="Kallscheuer N."/>
            <person name="Luecker S."/>
            <person name="Lage O.M."/>
            <person name="Pohl T."/>
            <person name="Merkel B.J."/>
            <person name="Hornburger P."/>
            <person name="Mueller R.-W."/>
            <person name="Bruemmer F."/>
            <person name="Labrenz M."/>
            <person name="Spormann A.M."/>
            <person name="Op den Camp H."/>
            <person name="Overmann J."/>
            <person name="Amann R."/>
            <person name="Jetten M.S.M."/>
            <person name="Mascher T."/>
            <person name="Medema M.H."/>
            <person name="Devos D.P."/>
            <person name="Kaster A.-K."/>
            <person name="Ovreas L."/>
            <person name="Rohde M."/>
            <person name="Galperin M.Y."/>
            <person name="Jogler C."/>
        </authorList>
    </citation>
    <scope>NUCLEOTIDE SEQUENCE [LARGE SCALE GENOMIC DNA]</scope>
    <source>
        <strain evidence="3 4">Mal33</strain>
    </source>
</reference>
<organism evidence="3 4">
    <name type="scientific">Rosistilla oblonga</name>
    <dbReference type="NCBI Taxonomy" id="2527990"/>
    <lineage>
        <taxon>Bacteria</taxon>
        <taxon>Pseudomonadati</taxon>
        <taxon>Planctomycetota</taxon>
        <taxon>Planctomycetia</taxon>
        <taxon>Pirellulales</taxon>
        <taxon>Pirellulaceae</taxon>
        <taxon>Rosistilla</taxon>
    </lineage>
</organism>